<evidence type="ECO:0000313" key="1">
    <source>
        <dbReference type="EMBL" id="MBB5513458.1"/>
    </source>
</evidence>
<dbReference type="Proteomes" id="UP000580797">
    <property type="component" value="Unassembled WGS sequence"/>
</dbReference>
<dbReference type="AlphaFoldDB" id="A0A7W8TVB3"/>
<sequence>MSEPTYEELLTRNNQLARLIVGMTDRLEGSKKELMATAWINGVRALQDMTMESETTVALCLATNPYAEPVEERGL</sequence>
<name>A0A7W8TVB3_9MICC</name>
<evidence type="ECO:0000313" key="2">
    <source>
        <dbReference type="Proteomes" id="UP000580797"/>
    </source>
</evidence>
<organism evidence="1 2">
    <name type="scientific">Neomicrococcus aestuarii</name>
    <dbReference type="NCBI Taxonomy" id="556325"/>
    <lineage>
        <taxon>Bacteria</taxon>
        <taxon>Bacillati</taxon>
        <taxon>Actinomycetota</taxon>
        <taxon>Actinomycetes</taxon>
        <taxon>Micrococcales</taxon>
        <taxon>Micrococcaceae</taxon>
        <taxon>Neomicrococcus</taxon>
    </lineage>
</organism>
<accession>A0A7W8TVB3</accession>
<reference evidence="1 2" key="1">
    <citation type="submission" date="2020-08" db="EMBL/GenBank/DDBJ databases">
        <title>Sequencing the genomes of 1000 actinobacteria strains.</title>
        <authorList>
            <person name="Klenk H.-P."/>
        </authorList>
    </citation>
    <scope>NUCLEOTIDE SEQUENCE [LARGE SCALE GENOMIC DNA]</scope>
    <source>
        <strain evidence="1 2">DSM 105783</strain>
    </source>
</reference>
<proteinExistence type="predicted"/>
<gene>
    <name evidence="1" type="ORF">HD598_002145</name>
</gene>
<protein>
    <submittedName>
        <fullName evidence="1">Uncharacterized protein</fullName>
    </submittedName>
</protein>
<dbReference type="EMBL" id="JACHDR010000001">
    <property type="protein sequence ID" value="MBB5513458.1"/>
    <property type="molecule type" value="Genomic_DNA"/>
</dbReference>
<dbReference type="RefSeq" id="WP_183665774.1">
    <property type="nucleotide sequence ID" value="NZ_BAAARH010000002.1"/>
</dbReference>
<comment type="caution">
    <text evidence="1">The sequence shown here is derived from an EMBL/GenBank/DDBJ whole genome shotgun (WGS) entry which is preliminary data.</text>
</comment>